<evidence type="ECO:0008006" key="5">
    <source>
        <dbReference type="Google" id="ProtNLM"/>
    </source>
</evidence>
<comment type="caution">
    <text evidence="3">The sequence shown here is derived from an EMBL/GenBank/DDBJ whole genome shotgun (WGS) entry which is preliminary data.</text>
</comment>
<evidence type="ECO:0000313" key="4">
    <source>
        <dbReference type="Proteomes" id="UP000284403"/>
    </source>
</evidence>
<feature type="region of interest" description="Disordered" evidence="1">
    <location>
        <begin position="86"/>
        <end position="245"/>
    </location>
</feature>
<feature type="compositionally biased region" description="Low complexity" evidence="1">
    <location>
        <begin position="124"/>
        <end position="142"/>
    </location>
</feature>
<dbReference type="AlphaFoldDB" id="A0A422N326"/>
<evidence type="ECO:0000313" key="3">
    <source>
        <dbReference type="EMBL" id="RNE99850.1"/>
    </source>
</evidence>
<keyword evidence="2" id="KW-0732">Signal</keyword>
<feature type="compositionally biased region" description="Low complexity" evidence="1">
    <location>
        <begin position="159"/>
        <end position="171"/>
    </location>
</feature>
<gene>
    <name evidence="3" type="ORF">Tco025E_08937</name>
</gene>
<feature type="compositionally biased region" description="Low complexity" evidence="1">
    <location>
        <begin position="190"/>
        <end position="205"/>
    </location>
</feature>
<feature type="chain" id="PRO_5019248976" description="Mucin-associated surface protein (MASP)" evidence="2">
    <location>
        <begin position="24"/>
        <end position="245"/>
    </location>
</feature>
<dbReference type="Proteomes" id="UP000284403">
    <property type="component" value="Unassembled WGS sequence"/>
</dbReference>
<accession>A0A422N326</accession>
<dbReference type="GeneID" id="40322548"/>
<feature type="compositionally biased region" description="Polar residues" evidence="1">
    <location>
        <begin position="143"/>
        <end position="158"/>
    </location>
</feature>
<feature type="signal peptide" evidence="2">
    <location>
        <begin position="1"/>
        <end position="23"/>
    </location>
</feature>
<sequence length="245" mass="24040">MAGRALLVCALCALCCAAAGAMAVEGHAPSGVTSGGGGATALEKAFPPRNETNHTVVHSPCPWVVGGAKGAGTCKQVNVTIRTFLPSKPGTAATSDAGVQGAQERPTAGASQGHTGESGGGAGQRSRQAAGQAADGAAASGAPQTRQETGDRQVSQPQAAGGVAEAANASLNRRRAAGDLGATRNTVDGSAAEATTSSSAIADAAQPSVAVTPEERQRGNAAGSKNAPTPPVTNAKKICARRQRR</sequence>
<evidence type="ECO:0000256" key="1">
    <source>
        <dbReference type="SAM" id="MobiDB-lite"/>
    </source>
</evidence>
<reference evidence="3 4" key="1">
    <citation type="journal article" date="2018" name="BMC Genomics">
        <title>Genomic comparison of Trypanosoma conorhini and Trypanosoma rangeli to Trypanosoma cruzi strains of high and low virulence.</title>
        <authorList>
            <person name="Bradwell K.R."/>
            <person name="Koparde V.N."/>
            <person name="Matveyev A.V."/>
            <person name="Serrano M.G."/>
            <person name="Alves J.M."/>
            <person name="Parikh H."/>
            <person name="Huang B."/>
            <person name="Lee V."/>
            <person name="Espinosa-Alvarez O."/>
            <person name="Ortiz P.A."/>
            <person name="Costa-Martins A.G."/>
            <person name="Teixeira M.M."/>
            <person name="Buck G.A."/>
        </authorList>
    </citation>
    <scope>NUCLEOTIDE SEQUENCE [LARGE SCALE GENOMIC DNA]</scope>
    <source>
        <strain evidence="3 4">025E</strain>
    </source>
</reference>
<dbReference type="EMBL" id="MKKU01000925">
    <property type="protein sequence ID" value="RNE99850.1"/>
    <property type="molecule type" value="Genomic_DNA"/>
</dbReference>
<proteinExistence type="predicted"/>
<dbReference type="RefSeq" id="XP_029224122.1">
    <property type="nucleotide sequence ID" value="XM_029375768.1"/>
</dbReference>
<keyword evidence="4" id="KW-1185">Reference proteome</keyword>
<organism evidence="3 4">
    <name type="scientific">Trypanosoma conorhini</name>
    <dbReference type="NCBI Taxonomy" id="83891"/>
    <lineage>
        <taxon>Eukaryota</taxon>
        <taxon>Discoba</taxon>
        <taxon>Euglenozoa</taxon>
        <taxon>Kinetoplastea</taxon>
        <taxon>Metakinetoplastina</taxon>
        <taxon>Trypanosomatida</taxon>
        <taxon>Trypanosomatidae</taxon>
        <taxon>Trypanosoma</taxon>
    </lineage>
</organism>
<name>A0A422N326_9TRYP</name>
<evidence type="ECO:0000256" key="2">
    <source>
        <dbReference type="SAM" id="SignalP"/>
    </source>
</evidence>
<protein>
    <recommendedName>
        <fullName evidence="5">Mucin-associated surface protein (MASP)</fullName>
    </recommendedName>
</protein>